<dbReference type="GO" id="GO:0030638">
    <property type="term" value="P:polyketide metabolic process"/>
    <property type="evidence" value="ECO:0007669"/>
    <property type="project" value="InterPro"/>
</dbReference>
<dbReference type="EMBL" id="BJYS01000027">
    <property type="protein sequence ID" value="GEO05781.1"/>
    <property type="molecule type" value="Genomic_DNA"/>
</dbReference>
<reference evidence="2 3" key="1">
    <citation type="submission" date="2019-07" db="EMBL/GenBank/DDBJ databases">
        <title>Whole genome shotgun sequence of Adhaeribacter aerolatus NBRC 106133.</title>
        <authorList>
            <person name="Hosoyama A."/>
            <person name="Uohara A."/>
            <person name="Ohji S."/>
            <person name="Ichikawa N."/>
        </authorList>
    </citation>
    <scope>NUCLEOTIDE SEQUENCE [LARGE SCALE GENOMIC DNA]</scope>
    <source>
        <strain evidence="2 3">NBRC 106133</strain>
    </source>
</reference>
<dbReference type="SUPFAM" id="SSF54427">
    <property type="entry name" value="NTF2-like"/>
    <property type="match status" value="1"/>
</dbReference>
<evidence type="ECO:0000313" key="2">
    <source>
        <dbReference type="EMBL" id="GEO05781.1"/>
    </source>
</evidence>
<dbReference type="Proteomes" id="UP000321532">
    <property type="component" value="Unassembled WGS sequence"/>
</dbReference>
<sequence>MKNILLSSLIILSLYSCNGSATNSPSKETVNKESFINQEAKEEHIKKAVKESTEAFSAHNAAAAAKDFAPDFLDYGDGSQPPVKGVDKFIASTGEFFKIFPDMKGENLHYVADGNWGVVWGDWSATWTNDFMGQKPTGKKFKVPAADFFKFNEAGKIIEHRGIISFREIAKQIGLKLPDS</sequence>
<dbReference type="PANTHER" id="PTHR38436:SF1">
    <property type="entry name" value="ESTER CYCLASE"/>
    <property type="match status" value="1"/>
</dbReference>
<keyword evidence="3" id="KW-1185">Reference proteome</keyword>
<organism evidence="2 3">
    <name type="scientific">Adhaeribacter aerolatus</name>
    <dbReference type="NCBI Taxonomy" id="670289"/>
    <lineage>
        <taxon>Bacteria</taxon>
        <taxon>Pseudomonadati</taxon>
        <taxon>Bacteroidota</taxon>
        <taxon>Cytophagia</taxon>
        <taxon>Cytophagales</taxon>
        <taxon>Hymenobacteraceae</taxon>
        <taxon>Adhaeribacter</taxon>
    </lineage>
</organism>
<comment type="caution">
    <text evidence="2">The sequence shown here is derived from an EMBL/GenBank/DDBJ whole genome shotgun (WGS) entry which is preliminary data.</text>
</comment>
<dbReference type="InterPro" id="IPR032710">
    <property type="entry name" value="NTF2-like_dom_sf"/>
</dbReference>
<proteinExistence type="predicted"/>
<protein>
    <recommendedName>
        <fullName evidence="4">SnoaL-like domain-containing protein</fullName>
    </recommendedName>
</protein>
<dbReference type="Pfam" id="PF07366">
    <property type="entry name" value="SnoaL"/>
    <property type="match status" value="1"/>
</dbReference>
<feature type="chain" id="PRO_5021747559" description="SnoaL-like domain-containing protein" evidence="1">
    <location>
        <begin position="22"/>
        <end position="180"/>
    </location>
</feature>
<evidence type="ECO:0000313" key="3">
    <source>
        <dbReference type="Proteomes" id="UP000321532"/>
    </source>
</evidence>
<dbReference type="PANTHER" id="PTHR38436">
    <property type="entry name" value="POLYKETIDE CYCLASE SNOAL-LIKE DOMAIN"/>
    <property type="match status" value="1"/>
</dbReference>
<dbReference type="InterPro" id="IPR009959">
    <property type="entry name" value="Cyclase_SnoaL-like"/>
</dbReference>
<dbReference type="AlphaFoldDB" id="A0A512B1E6"/>
<keyword evidence="1" id="KW-0732">Signal</keyword>
<dbReference type="OrthoDB" id="9182871at2"/>
<accession>A0A512B1E6</accession>
<name>A0A512B1E6_9BACT</name>
<evidence type="ECO:0000256" key="1">
    <source>
        <dbReference type="SAM" id="SignalP"/>
    </source>
</evidence>
<feature type="signal peptide" evidence="1">
    <location>
        <begin position="1"/>
        <end position="21"/>
    </location>
</feature>
<dbReference type="RefSeq" id="WP_146900507.1">
    <property type="nucleotide sequence ID" value="NZ_BJYS01000027.1"/>
</dbReference>
<gene>
    <name evidence="2" type="ORF">AAE02nite_34450</name>
</gene>
<dbReference type="Gene3D" id="3.10.450.50">
    <property type="match status" value="1"/>
</dbReference>
<dbReference type="PROSITE" id="PS51257">
    <property type="entry name" value="PROKAR_LIPOPROTEIN"/>
    <property type="match status" value="1"/>
</dbReference>
<evidence type="ECO:0008006" key="4">
    <source>
        <dbReference type="Google" id="ProtNLM"/>
    </source>
</evidence>